<dbReference type="GeneID" id="579529"/>
<keyword evidence="3" id="KW-0963">Cytoplasm</keyword>
<proteinExistence type="inferred from homology"/>
<evidence type="ECO:0000313" key="8">
    <source>
        <dbReference type="Proteomes" id="UP000007110"/>
    </source>
</evidence>
<dbReference type="AlphaFoldDB" id="A0A7M7REL2"/>
<comment type="similarity">
    <text evidence="2">Belongs to the cystatin family.</text>
</comment>
<dbReference type="EnsemblMetazoa" id="XM_779639">
    <property type="protein sequence ID" value="XP_784732"/>
    <property type="gene ID" value="LOC579529"/>
</dbReference>
<evidence type="ECO:0000313" key="7">
    <source>
        <dbReference type="EnsemblMetazoa" id="XP_784732"/>
    </source>
</evidence>
<dbReference type="FunFam" id="3.10.450.10:FF:000001">
    <property type="entry name" value="Cystatin-A"/>
    <property type="match status" value="1"/>
</dbReference>
<dbReference type="PANTHER" id="PTHR11414">
    <property type="entry name" value="CYSTATIN FAMILY MEMBER"/>
    <property type="match status" value="1"/>
</dbReference>
<feature type="domain" description="Cystatin" evidence="6">
    <location>
        <begin position="63"/>
        <end position="127"/>
    </location>
</feature>
<evidence type="ECO:0000256" key="5">
    <source>
        <dbReference type="ARBA" id="ARBA00022704"/>
    </source>
</evidence>
<organism evidence="7 8">
    <name type="scientific">Strongylocentrotus purpuratus</name>
    <name type="common">Purple sea urchin</name>
    <dbReference type="NCBI Taxonomy" id="7668"/>
    <lineage>
        <taxon>Eukaryota</taxon>
        <taxon>Metazoa</taxon>
        <taxon>Echinodermata</taxon>
        <taxon>Eleutherozoa</taxon>
        <taxon>Echinozoa</taxon>
        <taxon>Echinoidea</taxon>
        <taxon>Euechinoidea</taxon>
        <taxon>Echinacea</taxon>
        <taxon>Camarodonta</taxon>
        <taxon>Echinidea</taxon>
        <taxon>Strongylocentrotidae</taxon>
        <taxon>Strongylocentrotus</taxon>
    </lineage>
</organism>
<dbReference type="FunCoup" id="A0A7M7REL2">
    <property type="interactions" value="1414"/>
</dbReference>
<evidence type="ECO:0000256" key="3">
    <source>
        <dbReference type="ARBA" id="ARBA00022490"/>
    </source>
</evidence>
<dbReference type="InterPro" id="IPR046350">
    <property type="entry name" value="Cystatin_sf"/>
</dbReference>
<dbReference type="GO" id="GO:0005737">
    <property type="term" value="C:cytoplasm"/>
    <property type="evidence" value="ECO:0007669"/>
    <property type="project" value="UniProtKB-SubCell"/>
</dbReference>
<dbReference type="RefSeq" id="XP_784732.2">
    <property type="nucleotide sequence ID" value="XM_779639.5"/>
</dbReference>
<evidence type="ECO:0000256" key="2">
    <source>
        <dbReference type="ARBA" id="ARBA00009403"/>
    </source>
</evidence>
<dbReference type="SUPFAM" id="SSF54403">
    <property type="entry name" value="Cystatin/monellin"/>
    <property type="match status" value="1"/>
</dbReference>
<dbReference type="InterPro" id="IPR001713">
    <property type="entry name" value="Prot_inh_stefin"/>
</dbReference>
<dbReference type="Gene3D" id="3.10.450.10">
    <property type="match status" value="1"/>
</dbReference>
<dbReference type="Pfam" id="PF00031">
    <property type="entry name" value="Cystatin"/>
    <property type="match status" value="1"/>
</dbReference>
<evidence type="ECO:0000256" key="1">
    <source>
        <dbReference type="ARBA" id="ARBA00004496"/>
    </source>
</evidence>
<dbReference type="OrthoDB" id="2429551at2759"/>
<dbReference type="Proteomes" id="UP000007110">
    <property type="component" value="Unassembled WGS sequence"/>
</dbReference>
<dbReference type="InParanoid" id="A0A7M7REL2"/>
<dbReference type="OMA" id="TAMAHQK"/>
<dbReference type="KEGG" id="spu:579529"/>
<dbReference type="InterPro" id="IPR000010">
    <property type="entry name" value="Cystatin_dom"/>
</dbReference>
<keyword evidence="4" id="KW-0646">Protease inhibitor</keyword>
<sequence length="146" mass="16265">MTTVTNKSFFLSSFYRVKANDLVLFSILLLGIVGTAMAHQKRVGGMTGVKSFQDADAGISAEDRTQIEGFLKKVRGEAEEAAGRKFASLKPLEYATQLVNGINYFIKASTGDGKYVFLRLYKPFQGEITFNKLQDDKTEADHLTYF</sequence>
<dbReference type="PANTHER" id="PTHR11414:SF21">
    <property type="entry name" value="CYSTATIN 14A, TANDEM DUPLICATE 1-RELATED"/>
    <property type="match status" value="1"/>
</dbReference>
<dbReference type="GO" id="GO:0004869">
    <property type="term" value="F:cysteine-type endopeptidase inhibitor activity"/>
    <property type="evidence" value="ECO:0007669"/>
    <property type="project" value="UniProtKB-KW"/>
</dbReference>
<comment type="subcellular location">
    <subcellularLocation>
        <location evidence="1">Cytoplasm</location>
    </subcellularLocation>
</comment>
<reference evidence="8" key="1">
    <citation type="submission" date="2015-02" db="EMBL/GenBank/DDBJ databases">
        <title>Genome sequencing for Strongylocentrotus purpuratus.</title>
        <authorList>
            <person name="Murali S."/>
            <person name="Liu Y."/>
            <person name="Vee V."/>
            <person name="English A."/>
            <person name="Wang M."/>
            <person name="Skinner E."/>
            <person name="Han Y."/>
            <person name="Muzny D.M."/>
            <person name="Worley K.C."/>
            <person name="Gibbs R.A."/>
        </authorList>
    </citation>
    <scope>NUCLEOTIDE SEQUENCE</scope>
</reference>
<reference evidence="7" key="2">
    <citation type="submission" date="2021-01" db="UniProtKB">
        <authorList>
            <consortium name="EnsemblMetazoa"/>
        </authorList>
    </citation>
    <scope>IDENTIFICATION</scope>
</reference>
<evidence type="ECO:0000256" key="4">
    <source>
        <dbReference type="ARBA" id="ARBA00022690"/>
    </source>
</evidence>
<name>A0A7M7REL2_STRPU</name>
<accession>A0A7M7REL2</accession>
<keyword evidence="8" id="KW-1185">Reference proteome</keyword>
<protein>
    <recommendedName>
        <fullName evidence="6">Cystatin domain-containing protein</fullName>
    </recommendedName>
</protein>
<dbReference type="PRINTS" id="PR00295">
    <property type="entry name" value="STEFINA"/>
</dbReference>
<keyword evidence="5" id="KW-0789">Thiol protease inhibitor</keyword>
<evidence type="ECO:0000259" key="6">
    <source>
        <dbReference type="Pfam" id="PF00031"/>
    </source>
</evidence>